<protein>
    <recommendedName>
        <fullName evidence="1">Subtelomeric hrmA-associated cluster protein AFUB-079030/YDR124W-like helical bundle domain-containing protein</fullName>
    </recommendedName>
</protein>
<dbReference type="InterPro" id="IPR047092">
    <property type="entry name" value="AFUB_07903/YDR124W-like_hel"/>
</dbReference>
<evidence type="ECO:0000313" key="2">
    <source>
        <dbReference type="EMBL" id="KAE8334217.1"/>
    </source>
</evidence>
<sequence>MDYEDLIQLGVEVFRRRKAIPNLRSATERFSGHLTTRQEDLLCQLFYLRELEEKYENGLISGNVAVGALLLYTPHIPAYIPKLDMTPLQLVCNLRETEKLYQYYSTQFSKLDKETCAFILQTLIQYIDPDKHLAHPYLANMSELTKPTWWPSDVRHREPRRLRKHEAIKLLLHIECALYHYGIRVGHLIDAVKPLDGRLRPEESRILFQIFSIRAVEEAFLADGNRGVSNKQILEARDFLTPYLWPQIGTKNPVQGNYAVAACAGRQSDIFDSTQGKRQTQGRPPSVSKDFVPEWIRQNALPPLKDCNRDVSCFGPKS</sequence>
<reference evidence="2" key="1">
    <citation type="submission" date="2019-04" db="EMBL/GenBank/DDBJ databases">
        <title>Friends and foes A comparative genomics study of 23 Aspergillus species from section Flavi.</title>
        <authorList>
            <consortium name="DOE Joint Genome Institute"/>
            <person name="Kjaerbolling I."/>
            <person name="Vesth T."/>
            <person name="Frisvad J.C."/>
            <person name="Nybo J.L."/>
            <person name="Theobald S."/>
            <person name="Kildgaard S."/>
            <person name="Isbrandt T."/>
            <person name="Kuo A."/>
            <person name="Sato A."/>
            <person name="Lyhne E.K."/>
            <person name="Kogle M.E."/>
            <person name="Wiebenga A."/>
            <person name="Kun R.S."/>
            <person name="Lubbers R.J."/>
            <person name="Makela M.R."/>
            <person name="Barry K."/>
            <person name="Chovatia M."/>
            <person name="Clum A."/>
            <person name="Daum C."/>
            <person name="Haridas S."/>
            <person name="He G."/>
            <person name="LaButti K."/>
            <person name="Lipzen A."/>
            <person name="Mondo S."/>
            <person name="Riley R."/>
            <person name="Salamov A."/>
            <person name="Simmons B.A."/>
            <person name="Magnuson J.K."/>
            <person name="Henrissat B."/>
            <person name="Mortensen U.H."/>
            <person name="Larsen T.O."/>
            <person name="Devries R.P."/>
            <person name="Grigoriev I.V."/>
            <person name="Machida M."/>
            <person name="Baker S.E."/>
            <person name="Andersen M.R."/>
        </authorList>
    </citation>
    <scope>NUCLEOTIDE SEQUENCE</scope>
    <source>
        <strain evidence="2">CBS 117612</strain>
    </source>
</reference>
<dbReference type="OrthoDB" id="5338458at2759"/>
<dbReference type="Pfam" id="PF11001">
    <property type="entry name" value="AFUB_07903_YDR124W_hel"/>
    <property type="match status" value="1"/>
</dbReference>
<dbReference type="PANTHER" id="PTHR36102:SF1">
    <property type="entry name" value="YDR124W-LIKE HELICAL BUNDLE DOMAIN-CONTAINING PROTEIN"/>
    <property type="match status" value="1"/>
</dbReference>
<dbReference type="InterPro" id="IPR021264">
    <property type="entry name" value="AFUB_079030/YDR124W-like"/>
</dbReference>
<dbReference type="EMBL" id="ML737333">
    <property type="protein sequence ID" value="KAE8334217.1"/>
    <property type="molecule type" value="Genomic_DNA"/>
</dbReference>
<accession>A0A5N6XLT2</accession>
<feature type="domain" description="Subtelomeric hrmA-associated cluster protein AFUB-079030/YDR124W-like helical bundle" evidence="1">
    <location>
        <begin position="95"/>
        <end position="214"/>
    </location>
</feature>
<dbReference type="PANTHER" id="PTHR36102">
    <property type="entry name" value="CHROMOSOME 10, WHOLE GENOME SHOTGUN SEQUENCE"/>
    <property type="match status" value="1"/>
</dbReference>
<organism evidence="2">
    <name type="scientific">Aspergillus arachidicola</name>
    <dbReference type="NCBI Taxonomy" id="656916"/>
    <lineage>
        <taxon>Eukaryota</taxon>
        <taxon>Fungi</taxon>
        <taxon>Dikarya</taxon>
        <taxon>Ascomycota</taxon>
        <taxon>Pezizomycotina</taxon>
        <taxon>Eurotiomycetes</taxon>
        <taxon>Eurotiomycetidae</taxon>
        <taxon>Eurotiales</taxon>
        <taxon>Aspergillaceae</taxon>
        <taxon>Aspergillus</taxon>
        <taxon>Aspergillus subgen. Circumdati</taxon>
    </lineage>
</organism>
<dbReference type="Proteomes" id="UP000325558">
    <property type="component" value="Unassembled WGS sequence"/>
</dbReference>
<dbReference type="AlphaFoldDB" id="A0A5N6XLT2"/>
<gene>
    <name evidence="2" type="ORF">BDV24DRAFT_170418</name>
</gene>
<proteinExistence type="predicted"/>
<evidence type="ECO:0000259" key="1">
    <source>
        <dbReference type="Pfam" id="PF11001"/>
    </source>
</evidence>
<name>A0A5N6XLT2_9EURO</name>